<dbReference type="InParanoid" id="G0NIM1"/>
<name>G0NIM1_CAEBE</name>
<dbReference type="HOGENOM" id="CLU_124065_0_0_1"/>
<organism evidence="3">
    <name type="scientific">Caenorhabditis brenneri</name>
    <name type="common">Nematode worm</name>
    <dbReference type="NCBI Taxonomy" id="135651"/>
    <lineage>
        <taxon>Eukaryota</taxon>
        <taxon>Metazoa</taxon>
        <taxon>Ecdysozoa</taxon>
        <taxon>Nematoda</taxon>
        <taxon>Chromadorea</taxon>
        <taxon>Rhabditida</taxon>
        <taxon>Rhabditina</taxon>
        <taxon>Rhabditomorpha</taxon>
        <taxon>Rhabditoidea</taxon>
        <taxon>Rhabditidae</taxon>
        <taxon>Peloderinae</taxon>
        <taxon>Caenorhabditis</taxon>
    </lineage>
</organism>
<evidence type="ECO:0000313" key="2">
    <source>
        <dbReference type="EMBL" id="EGT31907.1"/>
    </source>
</evidence>
<feature type="transmembrane region" description="Helical" evidence="1">
    <location>
        <begin position="5"/>
        <end position="25"/>
    </location>
</feature>
<accession>G0NIM1</accession>
<dbReference type="AlphaFoldDB" id="G0NIM1"/>
<reference evidence="3" key="1">
    <citation type="submission" date="2011-07" db="EMBL/GenBank/DDBJ databases">
        <authorList>
            <consortium name="Caenorhabditis brenneri Sequencing and Analysis Consortium"/>
            <person name="Wilson R.K."/>
        </authorList>
    </citation>
    <scope>NUCLEOTIDE SEQUENCE [LARGE SCALE GENOMIC DNA]</scope>
    <source>
        <strain evidence="3">PB2801</strain>
    </source>
</reference>
<sequence length="191" mass="22288">MSHMIIGLFGMILSVWSIMASLILMDFKFDLVVTTCILYTSCITLCFSYLLFCSALTTLYIRLPAEEMPFSGVKFYVVFFAVFHLGVAVATVHLSNRWPIFPMFIIFSFFLCCDFYSCLFADCYMLCVHRAFKSSMKTIQPIDGIIYKVAVRRIHVEAKQLPQDGFMFDDELQIDDKWLEYKKDKESFFWS</sequence>
<protein>
    <submittedName>
        <fullName evidence="2">Uncharacterized protein</fullName>
    </submittedName>
</protein>
<dbReference type="EMBL" id="GL379891">
    <property type="protein sequence ID" value="EGT31907.1"/>
    <property type="molecule type" value="Genomic_DNA"/>
</dbReference>
<keyword evidence="1" id="KW-1133">Transmembrane helix</keyword>
<dbReference type="OrthoDB" id="5865780at2759"/>
<evidence type="ECO:0000313" key="3">
    <source>
        <dbReference type="Proteomes" id="UP000008068"/>
    </source>
</evidence>
<dbReference type="eggNOG" id="ENOG502TFEK">
    <property type="taxonomic scope" value="Eukaryota"/>
</dbReference>
<feature type="transmembrane region" description="Helical" evidence="1">
    <location>
        <begin position="73"/>
        <end position="94"/>
    </location>
</feature>
<feature type="transmembrane region" description="Helical" evidence="1">
    <location>
        <begin position="100"/>
        <end position="127"/>
    </location>
</feature>
<feature type="transmembrane region" description="Helical" evidence="1">
    <location>
        <begin position="37"/>
        <end position="61"/>
    </location>
</feature>
<proteinExistence type="predicted"/>
<gene>
    <name evidence="2" type="ORF">CAEBREN_05799</name>
</gene>
<dbReference type="Proteomes" id="UP000008068">
    <property type="component" value="Unassembled WGS sequence"/>
</dbReference>
<keyword evidence="1" id="KW-0472">Membrane</keyword>
<evidence type="ECO:0000256" key="1">
    <source>
        <dbReference type="SAM" id="Phobius"/>
    </source>
</evidence>
<keyword evidence="3" id="KW-1185">Reference proteome</keyword>
<keyword evidence="1" id="KW-0812">Transmembrane</keyword>